<dbReference type="GO" id="GO:0008360">
    <property type="term" value="P:regulation of cell shape"/>
    <property type="evidence" value="ECO:0007669"/>
    <property type="project" value="UniProtKB-KW"/>
</dbReference>
<keyword evidence="6" id="KW-0131">Cell cycle</keyword>
<evidence type="ECO:0000256" key="1">
    <source>
        <dbReference type="ARBA" id="ARBA00004141"/>
    </source>
</evidence>
<evidence type="ECO:0000256" key="5">
    <source>
        <dbReference type="ARBA" id="ARBA00023136"/>
    </source>
</evidence>
<reference evidence="6" key="1">
    <citation type="submission" date="2010-07" db="EMBL/GenBank/DDBJ databases">
        <authorList>
            <consortium name="CONSOLIDER consortium CSD2007-00005"/>
            <person name="Guazzaroni M.-E."/>
            <person name="Richter M."/>
            <person name="Garcia-Salamanca A."/>
            <person name="Yarza P."/>
            <person name="Ferrer M."/>
        </authorList>
    </citation>
    <scope>NUCLEOTIDE SEQUENCE</scope>
</reference>
<keyword evidence="2" id="KW-0812">Transmembrane</keyword>
<name>D9PG40_9ZZZZ</name>
<comment type="caution">
    <text evidence="6">The sequence shown here is derived from an EMBL/GenBank/DDBJ whole genome shotgun (WGS) entry which is preliminary data.</text>
</comment>
<keyword evidence="3" id="KW-0133">Cell shape</keyword>
<dbReference type="AlphaFoldDB" id="D9PG40"/>
<dbReference type="EMBL" id="ADZX01000172">
    <property type="protein sequence ID" value="EFK97472.1"/>
    <property type="molecule type" value="Genomic_DNA"/>
</dbReference>
<keyword evidence="4" id="KW-1133">Transmembrane helix</keyword>
<dbReference type="InterPro" id="IPR001182">
    <property type="entry name" value="FtsW/RodA"/>
</dbReference>
<keyword evidence="5" id="KW-0472">Membrane</keyword>
<accession>D9PG40</accession>
<reference evidence="6" key="2">
    <citation type="journal article" date="2011" name="Microb. Ecol.">
        <title>Taxonomic and Functional Metagenomic Profiling of the Microbial Community in the Anoxic Sediment of a Sub-saline Shallow Lake (Laguna de Carrizo, Central Spain).</title>
        <authorList>
            <person name="Ferrer M."/>
            <person name="Guazzaroni M.E."/>
            <person name="Richter M."/>
            <person name="Garcia-Salamanca A."/>
            <person name="Yarza P."/>
            <person name="Suarez-Suarez A."/>
            <person name="Solano J."/>
            <person name="Alcaide M."/>
            <person name="van Dillewijn P."/>
            <person name="Molina-Henares M.A."/>
            <person name="Lopez-Cortes N."/>
            <person name="Al-Ramahi Y."/>
            <person name="Guerrero C."/>
            <person name="Acosta A."/>
            <person name="de Eugenio L.I."/>
            <person name="Martinez V."/>
            <person name="Marques S."/>
            <person name="Rojo F."/>
            <person name="Santero E."/>
            <person name="Genilloud O."/>
            <person name="Perez-Perez J."/>
            <person name="Rossello-Mora R."/>
            <person name="Ramos J.L."/>
        </authorList>
    </citation>
    <scope>NUCLEOTIDE SEQUENCE</scope>
</reference>
<sequence>MRLFLLFFSAYAAHALQRVMDYMHPENADILGSFYQNYNMMKAAGSGQITGVGYGESLQKFNESIPEAISDSIFPIFAEE</sequence>
<comment type="subcellular location">
    <subcellularLocation>
        <location evidence="1">Membrane</location>
        <topology evidence="1">Multi-pass membrane protein</topology>
    </subcellularLocation>
</comment>
<keyword evidence="6" id="KW-0132">Cell division</keyword>
<organism evidence="6">
    <name type="scientific">sediment metagenome</name>
    <dbReference type="NCBI Taxonomy" id="749907"/>
    <lineage>
        <taxon>unclassified sequences</taxon>
        <taxon>metagenomes</taxon>
        <taxon>ecological metagenomes</taxon>
    </lineage>
</organism>
<dbReference type="GO" id="GO:0051301">
    <property type="term" value="P:cell division"/>
    <property type="evidence" value="ECO:0007669"/>
    <property type="project" value="UniProtKB-KW"/>
</dbReference>
<evidence type="ECO:0000256" key="3">
    <source>
        <dbReference type="ARBA" id="ARBA00022960"/>
    </source>
</evidence>
<dbReference type="GO" id="GO:0016020">
    <property type="term" value="C:membrane"/>
    <property type="evidence" value="ECO:0007669"/>
    <property type="project" value="UniProtKB-SubCell"/>
</dbReference>
<protein>
    <submittedName>
        <fullName evidence="6">Cell division protein ftsW</fullName>
    </submittedName>
</protein>
<evidence type="ECO:0000313" key="6">
    <source>
        <dbReference type="EMBL" id="EFK97472.1"/>
    </source>
</evidence>
<evidence type="ECO:0000256" key="4">
    <source>
        <dbReference type="ARBA" id="ARBA00022989"/>
    </source>
</evidence>
<gene>
    <name evidence="6" type="primary">ftsW</name>
    <name evidence="6" type="ORF">LDC_0487</name>
</gene>
<evidence type="ECO:0000256" key="2">
    <source>
        <dbReference type="ARBA" id="ARBA00022692"/>
    </source>
</evidence>
<dbReference type="Pfam" id="PF01098">
    <property type="entry name" value="FTSW_RODA_SPOVE"/>
    <property type="match status" value="1"/>
</dbReference>
<proteinExistence type="predicted"/>